<evidence type="ECO:0000313" key="2">
    <source>
        <dbReference type="EMBL" id="MCH4563340.1"/>
    </source>
</evidence>
<keyword evidence="3" id="KW-1185">Reference proteome</keyword>
<organism evidence="2 3">
    <name type="scientific">Halomonas flagellata</name>
    <dbReference type="NCBI Taxonomy" id="2920385"/>
    <lineage>
        <taxon>Bacteria</taxon>
        <taxon>Pseudomonadati</taxon>
        <taxon>Pseudomonadota</taxon>
        <taxon>Gammaproteobacteria</taxon>
        <taxon>Oceanospirillales</taxon>
        <taxon>Halomonadaceae</taxon>
        <taxon>Halomonas</taxon>
    </lineage>
</organism>
<dbReference type="EMBL" id="JAKVPY010000009">
    <property type="protein sequence ID" value="MCH4563340.1"/>
    <property type="molecule type" value="Genomic_DNA"/>
</dbReference>
<name>A0ABS9RU52_9GAMM</name>
<feature type="signal peptide" evidence="1">
    <location>
        <begin position="1"/>
        <end position="18"/>
    </location>
</feature>
<protein>
    <submittedName>
        <fullName evidence="2">Uncharacterized protein</fullName>
    </submittedName>
</protein>
<reference evidence="2 3" key="1">
    <citation type="submission" date="2022-02" db="EMBL/GenBank/DDBJ databases">
        <title>Halomonas fukangensis sp. nov., a halophilic bacterium isolated from a bulk soil of Kalidium foliatum at Fukang.</title>
        <authorList>
            <person name="Huang Y."/>
        </authorList>
    </citation>
    <scope>NUCLEOTIDE SEQUENCE [LARGE SCALE GENOMIC DNA]</scope>
    <source>
        <strain evidence="2 3">EGI 63088</strain>
    </source>
</reference>
<proteinExistence type="predicted"/>
<gene>
    <name evidence="2" type="ORF">MKP05_09380</name>
</gene>
<feature type="chain" id="PRO_5046819871" evidence="1">
    <location>
        <begin position="19"/>
        <end position="102"/>
    </location>
</feature>
<keyword evidence="1" id="KW-0732">Signal</keyword>
<evidence type="ECO:0000313" key="3">
    <source>
        <dbReference type="Proteomes" id="UP001202117"/>
    </source>
</evidence>
<accession>A0ABS9RU52</accession>
<evidence type="ECO:0000256" key="1">
    <source>
        <dbReference type="SAM" id="SignalP"/>
    </source>
</evidence>
<sequence length="102" mass="11188">MRKLLATLMLLTSTSLSAADMTRFDCMTHESREAMITTAMEVMDAKDRGVTERSLIELFLQQEGQPFRASLLAAVDEIYSSSIPISSVADAMQLACHQAASE</sequence>
<dbReference type="RefSeq" id="WP_240568049.1">
    <property type="nucleotide sequence ID" value="NZ_JAKVPY010000009.1"/>
</dbReference>
<comment type="caution">
    <text evidence="2">The sequence shown here is derived from an EMBL/GenBank/DDBJ whole genome shotgun (WGS) entry which is preliminary data.</text>
</comment>
<dbReference type="Proteomes" id="UP001202117">
    <property type="component" value="Unassembled WGS sequence"/>
</dbReference>